<evidence type="ECO:0000313" key="3">
    <source>
        <dbReference type="Proteomes" id="UP000188947"/>
    </source>
</evidence>
<feature type="domain" description="Cyclic nucleotide-binding" evidence="1">
    <location>
        <begin position="10"/>
        <end position="114"/>
    </location>
</feature>
<gene>
    <name evidence="2" type="ORF">BMF97_14485</name>
</gene>
<dbReference type="Gene3D" id="2.60.120.10">
    <property type="entry name" value="Jelly Rolls"/>
    <property type="match status" value="1"/>
</dbReference>
<dbReference type="InterPro" id="IPR018490">
    <property type="entry name" value="cNMP-bd_dom_sf"/>
</dbReference>
<proteinExistence type="predicted"/>
<evidence type="ECO:0000313" key="2">
    <source>
        <dbReference type="EMBL" id="OOH93636.1"/>
    </source>
</evidence>
<name>A0A1V3TWR3_ELIME</name>
<dbReference type="SUPFAM" id="SSF51206">
    <property type="entry name" value="cAMP-binding domain-like"/>
    <property type="match status" value="1"/>
</dbReference>
<dbReference type="CDD" id="cd00038">
    <property type="entry name" value="CAP_ED"/>
    <property type="match status" value="1"/>
</dbReference>
<dbReference type="RefSeq" id="WP_069213804.1">
    <property type="nucleotide sequence ID" value="NZ_CP016378.1"/>
</dbReference>
<reference evidence="2 3" key="1">
    <citation type="submission" date="2016-11" db="EMBL/GenBank/DDBJ databases">
        <title>Genome sequence and comparative genomic analysis of clinical strain Elizabethkingia meningoseptica 61421 PRCM.</title>
        <authorList>
            <person name="Wang M."/>
            <person name="Hu S."/>
            <person name="Cao L."/>
            <person name="Jiang T."/>
            <person name="Zhou Y."/>
            <person name="Ming D."/>
        </authorList>
    </citation>
    <scope>NUCLEOTIDE SEQUENCE [LARGE SCALE GENOMIC DNA]</scope>
    <source>
        <strain evidence="2 3">61421 PRCM</strain>
    </source>
</reference>
<sequence>MRDFIEQVNSYYPLSEETANALLEICTEQFYKKNELLQRSGETARYYYFIRKGLVGYYTLDEIGENVYKVFFAEKSFPAATVSIIKEEPGDFNLVALEDCEVIKYPAKAYRQLLLKYHDLALFHIHYLEQNWVVKKEPLEISLKHETAKQRYIKLLEDPDLYRRLKQHHIASYLGVTPTQLSRIRKEIKS</sequence>
<dbReference type="Pfam" id="PF00027">
    <property type="entry name" value="cNMP_binding"/>
    <property type="match status" value="1"/>
</dbReference>
<dbReference type="InterPro" id="IPR014710">
    <property type="entry name" value="RmlC-like_jellyroll"/>
</dbReference>
<accession>A0A1V3TWR3</accession>
<dbReference type="AlphaFoldDB" id="A0A1V3TWR3"/>
<dbReference type="STRING" id="238.BBD35_09570"/>
<dbReference type="eggNOG" id="COG0664">
    <property type="taxonomic scope" value="Bacteria"/>
</dbReference>
<comment type="caution">
    <text evidence="2">The sequence shown here is derived from an EMBL/GenBank/DDBJ whole genome shotgun (WGS) entry which is preliminary data.</text>
</comment>
<keyword evidence="3" id="KW-1185">Reference proteome</keyword>
<dbReference type="InterPro" id="IPR000595">
    <property type="entry name" value="cNMP-bd_dom"/>
</dbReference>
<dbReference type="OrthoDB" id="663011at2"/>
<dbReference type="Proteomes" id="UP000188947">
    <property type="component" value="Unassembled WGS sequence"/>
</dbReference>
<evidence type="ECO:0000259" key="1">
    <source>
        <dbReference type="PROSITE" id="PS50042"/>
    </source>
</evidence>
<protein>
    <submittedName>
        <fullName evidence="2">Cyclic nucleotide-binding protein</fullName>
    </submittedName>
</protein>
<dbReference type="PROSITE" id="PS50042">
    <property type="entry name" value="CNMP_BINDING_3"/>
    <property type="match status" value="1"/>
</dbReference>
<organism evidence="2 3">
    <name type="scientific">Elizabethkingia meningoseptica</name>
    <name type="common">Chryseobacterium meningosepticum</name>
    <dbReference type="NCBI Taxonomy" id="238"/>
    <lineage>
        <taxon>Bacteria</taxon>
        <taxon>Pseudomonadati</taxon>
        <taxon>Bacteroidota</taxon>
        <taxon>Flavobacteriia</taxon>
        <taxon>Flavobacteriales</taxon>
        <taxon>Weeksellaceae</taxon>
        <taxon>Elizabethkingia</taxon>
    </lineage>
</organism>
<dbReference type="EMBL" id="MPOG01000016">
    <property type="protein sequence ID" value="OOH93636.1"/>
    <property type="molecule type" value="Genomic_DNA"/>
</dbReference>